<dbReference type="STRING" id="211165.GCA_000317285_03435"/>
<evidence type="ECO:0000256" key="4">
    <source>
        <dbReference type="ARBA" id="ARBA00022741"/>
    </source>
</evidence>
<keyword evidence="1" id="KW-0597">Phosphoprotein</keyword>
<dbReference type="PANTHER" id="PTHR34139:SF1">
    <property type="entry name" value="RNASE MJ1380-RELATED"/>
    <property type="match status" value="1"/>
</dbReference>
<reference evidence="7 8" key="1">
    <citation type="journal article" date="2019" name="Genome Biol. Evol.">
        <title>Day and night: Metabolic profiles and evolutionary relationships of six axenic non-marine cyanobacteria.</title>
        <authorList>
            <person name="Will S.E."/>
            <person name="Henke P."/>
            <person name="Boedeker C."/>
            <person name="Huang S."/>
            <person name="Brinkmann H."/>
            <person name="Rohde M."/>
            <person name="Jarek M."/>
            <person name="Friedl T."/>
            <person name="Seufert S."/>
            <person name="Schumacher M."/>
            <person name="Overmann J."/>
            <person name="Neumann-Schaal M."/>
            <person name="Petersen J."/>
        </authorList>
    </citation>
    <scope>NUCLEOTIDE SEQUENCE [LARGE SCALE GENOMIC DNA]</scope>
    <source>
        <strain evidence="7 8">PCC 6912</strain>
    </source>
</reference>
<evidence type="ECO:0000256" key="1">
    <source>
        <dbReference type="ARBA" id="ARBA00022553"/>
    </source>
</evidence>
<dbReference type="InterPro" id="IPR051813">
    <property type="entry name" value="HepT_RNase_toxin"/>
</dbReference>
<name>A0A3S0ZS16_CHLFR</name>
<proteinExistence type="inferred from homology"/>
<gene>
    <name evidence="7" type="ORF">PCC6912_43760</name>
</gene>
<dbReference type="Pfam" id="PF01934">
    <property type="entry name" value="HepT-like"/>
    <property type="match status" value="1"/>
</dbReference>
<dbReference type="GO" id="GO:0016787">
    <property type="term" value="F:hydrolase activity"/>
    <property type="evidence" value="ECO:0007669"/>
    <property type="project" value="UniProtKB-KW"/>
</dbReference>
<dbReference type="GO" id="GO:0004540">
    <property type="term" value="F:RNA nuclease activity"/>
    <property type="evidence" value="ECO:0007669"/>
    <property type="project" value="InterPro"/>
</dbReference>
<keyword evidence="5" id="KW-0378">Hydrolase</keyword>
<keyword evidence="2" id="KW-1277">Toxin-antitoxin system</keyword>
<evidence type="ECO:0000256" key="5">
    <source>
        <dbReference type="ARBA" id="ARBA00022801"/>
    </source>
</evidence>
<sequence>MKDNRVYLIHIRDCITRIKQYTVEGKEVFFQDIKTQDAVLRNLQVMCESVQKLPSDWKNTYPEIEWSNIAGFRNRLTHEYLNVDLDIVWSVIEKYLPDLERTIEAMAQEYWNI</sequence>
<dbReference type="AlphaFoldDB" id="A0A3S0ZS16"/>
<dbReference type="RefSeq" id="WP_016876002.1">
    <property type="nucleotide sequence ID" value="NZ_AJLN01000093.1"/>
</dbReference>
<keyword evidence="3" id="KW-0540">Nuclease</keyword>
<protein>
    <submittedName>
        <fullName evidence="7">DUF86 domain-containing protein</fullName>
    </submittedName>
</protein>
<dbReference type="GO" id="GO:0110001">
    <property type="term" value="C:toxin-antitoxin complex"/>
    <property type="evidence" value="ECO:0007669"/>
    <property type="project" value="InterPro"/>
</dbReference>
<dbReference type="PANTHER" id="PTHR34139">
    <property type="entry name" value="UPF0331 PROTEIN MJ0127"/>
    <property type="match status" value="1"/>
</dbReference>
<evidence type="ECO:0000313" key="8">
    <source>
        <dbReference type="Proteomes" id="UP000268857"/>
    </source>
</evidence>
<evidence type="ECO:0000256" key="3">
    <source>
        <dbReference type="ARBA" id="ARBA00022722"/>
    </source>
</evidence>
<comment type="similarity">
    <text evidence="6">Belongs to the HepT RNase toxin family.</text>
</comment>
<evidence type="ECO:0000256" key="6">
    <source>
        <dbReference type="ARBA" id="ARBA00024207"/>
    </source>
</evidence>
<organism evidence="7 8">
    <name type="scientific">Chlorogloeopsis fritschii PCC 6912</name>
    <dbReference type="NCBI Taxonomy" id="211165"/>
    <lineage>
        <taxon>Bacteria</taxon>
        <taxon>Bacillati</taxon>
        <taxon>Cyanobacteriota</taxon>
        <taxon>Cyanophyceae</taxon>
        <taxon>Nostocales</taxon>
        <taxon>Chlorogloeopsidaceae</taxon>
        <taxon>Chlorogloeopsis</taxon>
    </lineage>
</organism>
<dbReference type="Proteomes" id="UP000268857">
    <property type="component" value="Unassembled WGS sequence"/>
</dbReference>
<accession>A0A3S0ZS16</accession>
<keyword evidence="8" id="KW-1185">Reference proteome</keyword>
<dbReference type="Gene3D" id="1.20.120.580">
    <property type="entry name" value="bsu32300-like"/>
    <property type="match status" value="1"/>
</dbReference>
<dbReference type="InterPro" id="IPR037038">
    <property type="entry name" value="HepT-like_sf"/>
</dbReference>
<dbReference type="GO" id="GO:0000166">
    <property type="term" value="F:nucleotide binding"/>
    <property type="evidence" value="ECO:0007669"/>
    <property type="project" value="UniProtKB-KW"/>
</dbReference>
<dbReference type="InterPro" id="IPR008201">
    <property type="entry name" value="HepT-like"/>
</dbReference>
<evidence type="ECO:0000313" key="7">
    <source>
        <dbReference type="EMBL" id="RUR76204.1"/>
    </source>
</evidence>
<dbReference type="OrthoDB" id="9810538at2"/>
<comment type="caution">
    <text evidence="7">The sequence shown here is derived from an EMBL/GenBank/DDBJ whole genome shotgun (WGS) entry which is preliminary data.</text>
</comment>
<keyword evidence="4" id="KW-0547">Nucleotide-binding</keyword>
<evidence type="ECO:0000256" key="2">
    <source>
        <dbReference type="ARBA" id="ARBA00022649"/>
    </source>
</evidence>
<dbReference type="EMBL" id="RSCJ01000021">
    <property type="protein sequence ID" value="RUR76204.1"/>
    <property type="molecule type" value="Genomic_DNA"/>
</dbReference>